<evidence type="ECO:0000313" key="3">
    <source>
        <dbReference type="Proteomes" id="UP000215452"/>
    </source>
</evidence>
<evidence type="ECO:0000256" key="1">
    <source>
        <dbReference type="SAM" id="Phobius"/>
    </source>
</evidence>
<reference evidence="2 3" key="1">
    <citation type="submission" date="2017-08" db="EMBL/GenBank/DDBJ databases">
        <title>The complete genome sequence of a Mycoplasma hyopneumoniae isolate in Korea.</title>
        <authorList>
            <person name="Han J."/>
            <person name="Lee N."/>
        </authorList>
    </citation>
    <scope>NUCLEOTIDE SEQUENCE [LARGE SCALE GENOMIC DNA]</scope>
    <source>
        <strain evidence="2 3">KM014</strain>
    </source>
</reference>
<gene>
    <name evidence="2" type="ORF">CIB43_00371</name>
</gene>
<keyword evidence="1" id="KW-0472">Membrane</keyword>
<dbReference type="AlphaFoldDB" id="A0A223M9N3"/>
<feature type="transmembrane region" description="Helical" evidence="1">
    <location>
        <begin position="53"/>
        <end position="74"/>
    </location>
</feature>
<dbReference type="Proteomes" id="UP000215452">
    <property type="component" value="Chromosome"/>
</dbReference>
<keyword evidence="1" id="KW-0812">Transmembrane</keyword>
<feature type="transmembrane region" description="Helical" evidence="1">
    <location>
        <begin position="141"/>
        <end position="163"/>
    </location>
</feature>
<proteinExistence type="predicted"/>
<keyword evidence="1" id="KW-1133">Transmembrane helix</keyword>
<sequence length="249" mass="29559">MKSVSLFFRVIFLSSTPFKIILIVFLSGSIGCVFGISFFGGSFEKGELLELRIPIYAIIVCSLIYILIKAFLFLKRYKKEALFLTNKEFEEKYYNLTIKPIIWPVWLHRYDVLIREIEQNPDKIEFSKEKKEFLFKIHYRIYIYEFILIFLGLILIILLSIIVEMIPNIIKKTLFQYYDNQKNQTNNSLKGLPLLLIFIGYTFFTFLNFVLTRNFLTHISCSLIKSQIKHVYNSYKKTPAIFFMPKPKI</sequence>
<feature type="transmembrane region" description="Helical" evidence="1">
    <location>
        <begin position="192"/>
        <end position="211"/>
    </location>
</feature>
<accession>A0A223M9N3</accession>
<dbReference type="EMBL" id="CP022714">
    <property type="protein sequence ID" value="ASU14269.1"/>
    <property type="molecule type" value="Genomic_DNA"/>
</dbReference>
<name>A0A223M9N3_MESHO</name>
<feature type="transmembrane region" description="Helical" evidence="1">
    <location>
        <begin position="20"/>
        <end position="41"/>
    </location>
</feature>
<protein>
    <submittedName>
        <fullName evidence="2">Uncharacterized protein</fullName>
    </submittedName>
</protein>
<evidence type="ECO:0000313" key="2">
    <source>
        <dbReference type="EMBL" id="ASU14269.1"/>
    </source>
</evidence>
<organism evidence="2 3">
    <name type="scientific">Mesomycoplasma hyopneumoniae</name>
    <name type="common">Mycoplasma hyopneumoniae</name>
    <dbReference type="NCBI Taxonomy" id="2099"/>
    <lineage>
        <taxon>Bacteria</taxon>
        <taxon>Bacillati</taxon>
        <taxon>Mycoplasmatota</taxon>
        <taxon>Mycoplasmoidales</taxon>
        <taxon>Metamycoplasmataceae</taxon>
        <taxon>Mesomycoplasma</taxon>
    </lineage>
</organism>
<dbReference type="PROSITE" id="PS51257">
    <property type="entry name" value="PROKAR_LIPOPROTEIN"/>
    <property type="match status" value="1"/>
</dbReference>